<reference evidence="3 4" key="1">
    <citation type="submission" date="2021-05" db="EMBL/GenBank/DDBJ databases">
        <title>Direct Submission.</title>
        <authorList>
            <person name="Li K."/>
            <person name="Gao J."/>
        </authorList>
    </citation>
    <scope>NUCLEOTIDE SEQUENCE [LARGE SCALE GENOMIC DNA]</scope>
    <source>
        <strain evidence="3 4">Mg02</strain>
    </source>
</reference>
<dbReference type="InterPro" id="IPR050639">
    <property type="entry name" value="SSR_resolvase"/>
</dbReference>
<feature type="domain" description="Resolvase/invertase-type recombinase catalytic" evidence="2">
    <location>
        <begin position="26"/>
        <end position="171"/>
    </location>
</feature>
<dbReference type="EMBL" id="CP074133">
    <property type="protein sequence ID" value="QUX23015.1"/>
    <property type="molecule type" value="Genomic_DNA"/>
</dbReference>
<dbReference type="SUPFAM" id="SSF53041">
    <property type="entry name" value="Resolvase-like"/>
    <property type="match status" value="1"/>
</dbReference>
<protein>
    <submittedName>
        <fullName evidence="3">Recombinase family protein</fullName>
    </submittedName>
</protein>
<dbReference type="InterPro" id="IPR011109">
    <property type="entry name" value="DNA_bind_recombinase_dom"/>
</dbReference>
<dbReference type="InterPro" id="IPR006119">
    <property type="entry name" value="Resolv_N"/>
</dbReference>
<dbReference type="Pfam" id="PF07508">
    <property type="entry name" value="Recombinase"/>
    <property type="match status" value="1"/>
</dbReference>
<organism evidence="3 4">
    <name type="scientific">Nocardiopsis changdeensis</name>
    <dbReference type="NCBI Taxonomy" id="2831969"/>
    <lineage>
        <taxon>Bacteria</taxon>
        <taxon>Bacillati</taxon>
        <taxon>Actinomycetota</taxon>
        <taxon>Actinomycetes</taxon>
        <taxon>Streptosporangiales</taxon>
        <taxon>Nocardiopsidaceae</taxon>
        <taxon>Nocardiopsis</taxon>
    </lineage>
</organism>
<evidence type="ECO:0000313" key="4">
    <source>
        <dbReference type="Proteomes" id="UP000676079"/>
    </source>
</evidence>
<dbReference type="PANTHER" id="PTHR30461">
    <property type="entry name" value="DNA-INVERTASE FROM LAMBDOID PROPHAGE"/>
    <property type="match status" value="1"/>
</dbReference>
<proteinExistence type="predicted"/>
<accession>A0ABX8BLB0</accession>
<dbReference type="RefSeq" id="WP_220564228.1">
    <property type="nucleotide sequence ID" value="NZ_CP074133.1"/>
</dbReference>
<name>A0ABX8BLB0_9ACTN</name>
<gene>
    <name evidence="3" type="ORF">KGD84_00970</name>
</gene>
<dbReference type="PANTHER" id="PTHR30461:SF23">
    <property type="entry name" value="DNA RECOMBINASE-RELATED"/>
    <property type="match status" value="1"/>
</dbReference>
<sequence length="553" mass="61935">MNHTPPTLTLPRPPGAAGVPLDLIPAIGYIRVSKSREEMISPEIQRQAIKDWARRNGRWIVDWVEDLDESGRYWQRRIMSVIERVEAGEARDVIVWKYSRFGRDRSGNVVNLGRLNRAGGELESATEDIDASTSVGKLSRGLLMEIAAFESDRMAESWAETWTWRLDQGLPARGGPRWGYEHVGRIPNPVGPGSFRDPNTQEAYLPIEEMVPHAVWAFEAYNNGSGYKPIAREWNRRGLVTIAGGPWAETTVRGVMLAGFMAGQLQMHDPACTRDHPRRHRGGCTQRIRVPGAHEPMITVDAWETYLERSARRAAAPVADRTAKHLLSGGIFQCGHSGDRMKGAPNQGKIQYKCVGWASFGRCAARTVREEVVVPHLLADIAAWADDLEAAAAERAREQEEAPAAPVVDETDQARKEVERLDRKIGRLVDLYMDGDMEKSEYADRRGKLDAERAAAAARLEELEGAQQADPAEYIPVARGLVEEWASLPLAHQRELLHQLVERIEMFRESATKAWIVVRLADGTEHRHDVSHDYTGNTKAAIEARRRALKKVL</sequence>
<evidence type="ECO:0000256" key="1">
    <source>
        <dbReference type="SAM" id="MobiDB-lite"/>
    </source>
</evidence>
<dbReference type="Pfam" id="PF00239">
    <property type="entry name" value="Resolvase"/>
    <property type="match status" value="1"/>
</dbReference>
<dbReference type="SMART" id="SM00857">
    <property type="entry name" value="Resolvase"/>
    <property type="match status" value="1"/>
</dbReference>
<dbReference type="Proteomes" id="UP000676079">
    <property type="component" value="Chromosome"/>
</dbReference>
<feature type="region of interest" description="Disordered" evidence="1">
    <location>
        <begin position="394"/>
        <end position="415"/>
    </location>
</feature>
<keyword evidence="4" id="KW-1185">Reference proteome</keyword>
<dbReference type="InterPro" id="IPR038109">
    <property type="entry name" value="DNA_bind_recomb_sf"/>
</dbReference>
<dbReference type="Gene3D" id="3.90.1750.20">
    <property type="entry name" value="Putative Large Serine Recombinase, Chain B, Domain 2"/>
    <property type="match status" value="1"/>
</dbReference>
<evidence type="ECO:0000313" key="3">
    <source>
        <dbReference type="EMBL" id="QUX23015.1"/>
    </source>
</evidence>
<dbReference type="CDD" id="cd00338">
    <property type="entry name" value="Ser_Recombinase"/>
    <property type="match status" value="1"/>
</dbReference>
<dbReference type="Gene3D" id="3.40.50.1390">
    <property type="entry name" value="Resolvase, N-terminal catalytic domain"/>
    <property type="match status" value="1"/>
</dbReference>
<dbReference type="InterPro" id="IPR036162">
    <property type="entry name" value="Resolvase-like_N_sf"/>
</dbReference>
<evidence type="ECO:0000259" key="2">
    <source>
        <dbReference type="SMART" id="SM00857"/>
    </source>
</evidence>